<dbReference type="Pfam" id="PF01740">
    <property type="entry name" value="STAS"/>
    <property type="match status" value="1"/>
</dbReference>
<dbReference type="EMBL" id="RBZO01000044">
    <property type="protein sequence ID" value="RKQ12359.1"/>
    <property type="molecule type" value="Genomic_DNA"/>
</dbReference>
<dbReference type="InterPro" id="IPR036513">
    <property type="entry name" value="STAS_dom_sf"/>
</dbReference>
<comment type="similarity">
    <text evidence="1 4">Belongs to the anti-sigma-factor antagonist family.</text>
</comment>
<proteinExistence type="inferred from homology"/>
<accession>A0A494YRV3</accession>
<protein>
    <recommendedName>
        <fullName evidence="4">Anti-sigma factor antagonist</fullName>
    </recommendedName>
</protein>
<evidence type="ECO:0000256" key="3">
    <source>
        <dbReference type="ARBA" id="ARBA00024670"/>
    </source>
</evidence>
<dbReference type="OrthoDB" id="9793697at2"/>
<evidence type="ECO:0000256" key="4">
    <source>
        <dbReference type="RuleBase" id="RU003749"/>
    </source>
</evidence>
<name>A0A494YRV3_9BACI</name>
<sequence length="110" mass="12357">MNLTVNVEQNKARAFVKLTGEIDVYTAPNLKEKLLPLTKIQNQVIEVDFSGVSYMDSTGLGVFVSALKSTKENSSSMRLVHLDERIYRVFRITGLIEIMDVHRAIKGGEE</sequence>
<keyword evidence="2" id="KW-0597">Phosphoprotein</keyword>
<dbReference type="Proteomes" id="UP000281813">
    <property type="component" value="Unassembled WGS sequence"/>
</dbReference>
<evidence type="ECO:0000313" key="6">
    <source>
        <dbReference type="EMBL" id="RKQ12359.1"/>
    </source>
</evidence>
<keyword evidence="7" id="KW-1185">Reference proteome</keyword>
<dbReference type="GO" id="GO:0043856">
    <property type="term" value="F:anti-sigma factor antagonist activity"/>
    <property type="evidence" value="ECO:0007669"/>
    <property type="project" value="InterPro"/>
</dbReference>
<evidence type="ECO:0000256" key="2">
    <source>
        <dbReference type="ARBA" id="ARBA00022553"/>
    </source>
</evidence>
<feature type="domain" description="STAS" evidence="5">
    <location>
        <begin position="3"/>
        <end position="110"/>
    </location>
</feature>
<dbReference type="RefSeq" id="WP_121134436.1">
    <property type="nucleotide sequence ID" value="NZ_JBHUFK010000059.1"/>
</dbReference>
<comment type="caution">
    <text evidence="6">The sequence shown here is derived from an EMBL/GenBank/DDBJ whole genome shotgun (WGS) entry which is preliminary data.</text>
</comment>
<dbReference type="AlphaFoldDB" id="A0A494YRV3"/>
<dbReference type="SUPFAM" id="SSF52091">
    <property type="entry name" value="SpoIIaa-like"/>
    <property type="match status" value="1"/>
</dbReference>
<dbReference type="NCBIfam" id="TIGR00377">
    <property type="entry name" value="ant_ant_sig"/>
    <property type="match status" value="1"/>
</dbReference>
<reference evidence="6 7" key="1">
    <citation type="journal article" date="2015" name="Antonie Van Leeuwenhoek">
        <title>Oceanobacillus bengalensis sp. nov., a bacterium isolated from seawater of the Bay of Bengal.</title>
        <authorList>
            <person name="Yongchang O."/>
            <person name="Xiang W."/>
            <person name="Wang G."/>
        </authorList>
    </citation>
    <scope>NUCLEOTIDE SEQUENCE [LARGE SCALE GENOMIC DNA]</scope>
    <source>
        <strain evidence="6 7">MCCC 1K00260</strain>
    </source>
</reference>
<organism evidence="6 7">
    <name type="scientific">Oceanobacillus bengalensis</name>
    <dbReference type="NCBI Taxonomy" id="1435466"/>
    <lineage>
        <taxon>Bacteria</taxon>
        <taxon>Bacillati</taxon>
        <taxon>Bacillota</taxon>
        <taxon>Bacilli</taxon>
        <taxon>Bacillales</taxon>
        <taxon>Bacillaceae</taxon>
        <taxon>Oceanobacillus</taxon>
    </lineage>
</organism>
<dbReference type="PROSITE" id="PS50801">
    <property type="entry name" value="STAS"/>
    <property type="match status" value="1"/>
</dbReference>
<dbReference type="Gene3D" id="3.30.750.24">
    <property type="entry name" value="STAS domain"/>
    <property type="match status" value="1"/>
</dbReference>
<evidence type="ECO:0000259" key="5">
    <source>
        <dbReference type="PROSITE" id="PS50801"/>
    </source>
</evidence>
<dbReference type="InterPro" id="IPR002645">
    <property type="entry name" value="STAS_dom"/>
</dbReference>
<evidence type="ECO:0000256" key="1">
    <source>
        <dbReference type="ARBA" id="ARBA00009013"/>
    </source>
</evidence>
<dbReference type="PANTHER" id="PTHR33495:SF9">
    <property type="entry name" value="ANTI-SIGMA-B FACTOR ANTAGONIST"/>
    <property type="match status" value="1"/>
</dbReference>
<gene>
    <name evidence="6" type="ORF">D8M05_18440</name>
</gene>
<dbReference type="CDD" id="cd07043">
    <property type="entry name" value="STAS_anti-anti-sigma_factors"/>
    <property type="match status" value="1"/>
</dbReference>
<evidence type="ECO:0000313" key="7">
    <source>
        <dbReference type="Proteomes" id="UP000281813"/>
    </source>
</evidence>
<comment type="function">
    <text evidence="3">Positive regulator of sigma-B activity. Non-phosphorylated RsbV binds to RsbW, preventing its association with sigma-B. When phosphorylated, releases RsbW, which is then free to complex with and inactivate sigma-B.</text>
</comment>
<dbReference type="InterPro" id="IPR003658">
    <property type="entry name" value="Anti-sigma_ant"/>
</dbReference>
<dbReference type="PANTHER" id="PTHR33495">
    <property type="entry name" value="ANTI-SIGMA FACTOR ANTAGONIST TM_1081-RELATED-RELATED"/>
    <property type="match status" value="1"/>
</dbReference>